<dbReference type="PRINTS" id="PR01346">
    <property type="entry name" value="HELNAPAPROT"/>
</dbReference>
<feature type="domain" description="Ferritin/DPS" evidence="3">
    <location>
        <begin position="28"/>
        <end position="167"/>
    </location>
</feature>
<dbReference type="GO" id="GO:0008199">
    <property type="term" value="F:ferric iron binding"/>
    <property type="evidence" value="ECO:0007669"/>
    <property type="project" value="InterPro"/>
</dbReference>
<dbReference type="EMBL" id="JACXAE010000046">
    <property type="protein sequence ID" value="MBD2772831.1"/>
    <property type="molecule type" value="Genomic_DNA"/>
</dbReference>
<dbReference type="InterPro" id="IPR008331">
    <property type="entry name" value="Ferritin_DPS_dom"/>
</dbReference>
<dbReference type="InterPro" id="IPR009078">
    <property type="entry name" value="Ferritin-like_SF"/>
</dbReference>
<name>A0A8J7C774_9CYAN</name>
<evidence type="ECO:0000259" key="3">
    <source>
        <dbReference type="Pfam" id="PF00210"/>
    </source>
</evidence>
<evidence type="ECO:0000313" key="4">
    <source>
        <dbReference type="EMBL" id="MBD2772831.1"/>
    </source>
</evidence>
<dbReference type="GO" id="GO:0016722">
    <property type="term" value="F:oxidoreductase activity, acting on metal ions"/>
    <property type="evidence" value="ECO:0007669"/>
    <property type="project" value="InterPro"/>
</dbReference>
<dbReference type="PANTHER" id="PTHR42932">
    <property type="entry name" value="GENERAL STRESS PROTEIN 20U"/>
    <property type="match status" value="1"/>
</dbReference>
<dbReference type="AlphaFoldDB" id="A0A8J7C774"/>
<sequence length="182" mass="20186">MTSSSEPFTTRPDTTLTSIPPQVRVQLIDILNQTLATSVDLKTQIKQAQWNVKGSQSYQLYELFDEIAGELSVFIDLLAERIVSLGGLAMGTARTATKQSVLPEYPLHNTESKDHIASLAERLAIFGSLLWENIDRASILGDADTAYLYAEVSVVIDKRMWLLDALLLSSQVDVNHQIACYN</sequence>
<dbReference type="Gene3D" id="1.20.1260.10">
    <property type="match status" value="1"/>
</dbReference>
<dbReference type="CDD" id="cd01043">
    <property type="entry name" value="DPS"/>
    <property type="match status" value="1"/>
</dbReference>
<organism evidence="4 5">
    <name type="scientific">Iningainema tapete BLCC-T55</name>
    <dbReference type="NCBI Taxonomy" id="2748662"/>
    <lineage>
        <taxon>Bacteria</taxon>
        <taxon>Bacillati</taxon>
        <taxon>Cyanobacteriota</taxon>
        <taxon>Cyanophyceae</taxon>
        <taxon>Nostocales</taxon>
        <taxon>Scytonemataceae</taxon>
        <taxon>Iningainema tapete</taxon>
    </lineage>
</organism>
<protein>
    <submittedName>
        <fullName evidence="4">DNA starvation/stationary phase protection protein Dps</fullName>
    </submittedName>
</protein>
<dbReference type="Pfam" id="PF00210">
    <property type="entry name" value="Ferritin"/>
    <property type="match status" value="1"/>
</dbReference>
<gene>
    <name evidence="4" type="primary">dps</name>
    <name evidence="4" type="synonym">pexB</name>
    <name evidence="4" type="ORF">ICL16_12295</name>
</gene>
<dbReference type="PIRSF" id="PIRSF005900">
    <property type="entry name" value="Dps"/>
    <property type="match status" value="1"/>
</dbReference>
<dbReference type="InterPro" id="IPR002177">
    <property type="entry name" value="DPS_DNA-bd"/>
</dbReference>
<dbReference type="PANTHER" id="PTHR42932:SF3">
    <property type="entry name" value="DNA PROTECTION DURING STARVATION PROTEIN"/>
    <property type="match status" value="1"/>
</dbReference>
<evidence type="ECO:0000256" key="2">
    <source>
        <dbReference type="RuleBase" id="RU003875"/>
    </source>
</evidence>
<accession>A0A8J7C774</accession>
<dbReference type="SUPFAM" id="SSF47240">
    <property type="entry name" value="Ferritin-like"/>
    <property type="match status" value="1"/>
</dbReference>
<comment type="similarity">
    <text evidence="1 2">Belongs to the Dps family.</text>
</comment>
<proteinExistence type="inferred from homology"/>
<evidence type="ECO:0000313" key="5">
    <source>
        <dbReference type="Proteomes" id="UP000629098"/>
    </source>
</evidence>
<dbReference type="InterPro" id="IPR023188">
    <property type="entry name" value="DPS_DNA-bd_CS"/>
</dbReference>
<evidence type="ECO:0000256" key="1">
    <source>
        <dbReference type="ARBA" id="ARBA00009497"/>
    </source>
</evidence>
<keyword evidence="5" id="KW-1185">Reference proteome</keyword>
<dbReference type="PROSITE" id="PS00819">
    <property type="entry name" value="DPS_2"/>
    <property type="match status" value="1"/>
</dbReference>
<comment type="caution">
    <text evidence="4">The sequence shown here is derived from an EMBL/GenBank/DDBJ whole genome shotgun (WGS) entry which is preliminary data.</text>
</comment>
<reference evidence="4" key="1">
    <citation type="submission" date="2020-09" db="EMBL/GenBank/DDBJ databases">
        <title>Iningainema tapete sp. nov. (Scytonemataceae, Cyanobacteria) from greenhouses in central Florida (USA) produces two types of nodularin with biosynthetic potential for microcystin-LR and anabaenopeptins.</title>
        <authorList>
            <person name="Berthold D.E."/>
            <person name="Lefler F.W."/>
            <person name="Huang I.-S."/>
            <person name="Abdulla H."/>
            <person name="Zimba P.V."/>
            <person name="Laughinghouse H.D. IV."/>
        </authorList>
    </citation>
    <scope>NUCLEOTIDE SEQUENCE</scope>
    <source>
        <strain evidence="4">BLCCT55</strain>
    </source>
</reference>
<dbReference type="InterPro" id="IPR012347">
    <property type="entry name" value="Ferritin-like"/>
</dbReference>
<dbReference type="NCBIfam" id="NF006975">
    <property type="entry name" value="PRK09448.1"/>
    <property type="match status" value="1"/>
</dbReference>
<dbReference type="Proteomes" id="UP000629098">
    <property type="component" value="Unassembled WGS sequence"/>
</dbReference>
<dbReference type="RefSeq" id="WP_190827900.1">
    <property type="nucleotide sequence ID" value="NZ_CAWPPI010000046.1"/>
</dbReference>